<gene>
    <name evidence="1" type="ORF">BSAL_69060</name>
</gene>
<organism evidence="1 2">
    <name type="scientific">Bodo saltans</name>
    <name type="common">Flagellated protozoan</name>
    <dbReference type="NCBI Taxonomy" id="75058"/>
    <lineage>
        <taxon>Eukaryota</taxon>
        <taxon>Discoba</taxon>
        <taxon>Euglenozoa</taxon>
        <taxon>Kinetoplastea</taxon>
        <taxon>Metakinetoplastina</taxon>
        <taxon>Eubodonida</taxon>
        <taxon>Bodonidae</taxon>
        <taxon>Bodo</taxon>
    </lineage>
</organism>
<dbReference type="VEuPathDB" id="TriTrypDB:BSAL_69060"/>
<feature type="non-terminal residue" evidence="1">
    <location>
        <position position="186"/>
    </location>
</feature>
<keyword evidence="2" id="KW-1185">Reference proteome</keyword>
<dbReference type="Proteomes" id="UP000051952">
    <property type="component" value="Unassembled WGS sequence"/>
</dbReference>
<sequence length="186" mass="20676">MNCFDEDFLAAQMETIQRERFAKAQQQVAQWKLAAGPAGLVDPKFRFVALLEEGYRHEVNAIRNGTASRPHVVSDPDLLLDDIKASYGRLIPEARRLFDERKDHGLSVEELGVVSTQATSSFAAMYPWSDGITCRDLTISHRHFVPLATHNMITAGSSGIVTIRSFIASMPCAEMKQEAALARRQA</sequence>
<evidence type="ECO:0000313" key="1">
    <source>
        <dbReference type="EMBL" id="CUG00135.1"/>
    </source>
</evidence>
<dbReference type="AlphaFoldDB" id="A0A0S4IUS5"/>
<accession>A0A0S4IUS5</accession>
<evidence type="ECO:0000313" key="2">
    <source>
        <dbReference type="Proteomes" id="UP000051952"/>
    </source>
</evidence>
<dbReference type="EMBL" id="CYKH01000484">
    <property type="protein sequence ID" value="CUG00135.1"/>
    <property type="molecule type" value="Genomic_DNA"/>
</dbReference>
<proteinExistence type="predicted"/>
<protein>
    <submittedName>
        <fullName evidence="1">Uncharacterized protein</fullName>
    </submittedName>
</protein>
<name>A0A0S4IUS5_BODSA</name>
<reference evidence="2" key="1">
    <citation type="submission" date="2015-09" db="EMBL/GenBank/DDBJ databases">
        <authorList>
            <consortium name="Pathogen Informatics"/>
        </authorList>
    </citation>
    <scope>NUCLEOTIDE SEQUENCE [LARGE SCALE GENOMIC DNA]</scope>
    <source>
        <strain evidence="2">Lake Konstanz</strain>
    </source>
</reference>